<feature type="transmembrane region" description="Helical" evidence="5">
    <location>
        <begin position="178"/>
        <end position="198"/>
    </location>
</feature>
<dbReference type="PANTHER" id="PTHR32322">
    <property type="entry name" value="INNER MEMBRANE TRANSPORTER"/>
    <property type="match status" value="1"/>
</dbReference>
<comment type="caution">
    <text evidence="7">The sequence shown here is derived from an EMBL/GenBank/DDBJ whole genome shotgun (WGS) entry which is preliminary data.</text>
</comment>
<keyword evidence="3 5" id="KW-1133">Transmembrane helix</keyword>
<feature type="transmembrane region" description="Helical" evidence="5">
    <location>
        <begin position="244"/>
        <end position="263"/>
    </location>
</feature>
<feature type="transmembrane region" description="Helical" evidence="5">
    <location>
        <begin position="34"/>
        <end position="55"/>
    </location>
</feature>
<reference evidence="7 8" key="1">
    <citation type="submission" date="2022-10" db="EMBL/GenBank/DDBJ databases">
        <title>Defluviimonas sp. nov., isolated from ocean surface sediments.</title>
        <authorList>
            <person name="He W."/>
            <person name="Wang L."/>
            <person name="Zhang D.-F."/>
        </authorList>
    </citation>
    <scope>NUCLEOTIDE SEQUENCE [LARGE SCALE GENOMIC DNA]</scope>
    <source>
        <strain evidence="7 8">WL0050</strain>
    </source>
</reference>
<name>A0ABT2ZTL7_9RHOB</name>
<evidence type="ECO:0000256" key="4">
    <source>
        <dbReference type="ARBA" id="ARBA00023136"/>
    </source>
</evidence>
<dbReference type="InterPro" id="IPR037185">
    <property type="entry name" value="EmrE-like"/>
</dbReference>
<keyword evidence="4 5" id="KW-0472">Membrane</keyword>
<keyword evidence="8" id="KW-1185">Reference proteome</keyword>
<feature type="transmembrane region" description="Helical" evidence="5">
    <location>
        <begin position="269"/>
        <end position="287"/>
    </location>
</feature>
<feature type="transmembrane region" description="Helical" evidence="5">
    <location>
        <begin position="94"/>
        <end position="113"/>
    </location>
</feature>
<dbReference type="EMBL" id="JAOWKZ010000005">
    <property type="protein sequence ID" value="MCV2874502.1"/>
    <property type="molecule type" value="Genomic_DNA"/>
</dbReference>
<evidence type="ECO:0000313" key="8">
    <source>
        <dbReference type="Proteomes" id="UP001652564"/>
    </source>
</evidence>
<feature type="transmembrane region" description="Helical" evidence="5">
    <location>
        <begin position="218"/>
        <end position="237"/>
    </location>
</feature>
<dbReference type="RefSeq" id="WP_263741774.1">
    <property type="nucleotide sequence ID" value="NZ_JAOWKZ010000005.1"/>
</dbReference>
<feature type="transmembrane region" description="Helical" evidence="5">
    <location>
        <begin position="125"/>
        <end position="143"/>
    </location>
</feature>
<dbReference type="Pfam" id="PF00892">
    <property type="entry name" value="EamA"/>
    <property type="match status" value="2"/>
</dbReference>
<dbReference type="SUPFAM" id="SSF103481">
    <property type="entry name" value="Multidrug resistance efflux transporter EmrE"/>
    <property type="match status" value="2"/>
</dbReference>
<comment type="subcellular location">
    <subcellularLocation>
        <location evidence="1">Membrane</location>
        <topology evidence="1">Multi-pass membrane protein</topology>
    </subcellularLocation>
</comment>
<organism evidence="7 8">
    <name type="scientific">Albidovulum litorale</name>
    <dbReference type="NCBI Taxonomy" id="2984134"/>
    <lineage>
        <taxon>Bacteria</taxon>
        <taxon>Pseudomonadati</taxon>
        <taxon>Pseudomonadota</taxon>
        <taxon>Alphaproteobacteria</taxon>
        <taxon>Rhodobacterales</taxon>
        <taxon>Paracoccaceae</taxon>
        <taxon>Albidovulum</taxon>
    </lineage>
</organism>
<protein>
    <submittedName>
        <fullName evidence="7">DMT family transporter</fullName>
    </submittedName>
</protein>
<feature type="domain" description="EamA" evidence="6">
    <location>
        <begin position="156"/>
        <end position="287"/>
    </location>
</feature>
<dbReference type="InterPro" id="IPR000620">
    <property type="entry name" value="EamA_dom"/>
</dbReference>
<sequence length="316" mass="33559">MQARWLFLALIVIGTSWGLTTPLAKFIILGGYRHFGIIFWQLVIACLMLGGWLVFRGRSLPVHRAALVRYAFIAIMGTILPNAAFFYAQEGLPAGLVAVFIALVPMFALPLALAFRLERPEPVRFLGIVAGLAGILMIVLPEASLPDTAALAFVPVALACAFFYAMEATGLGKLGTAGLGPVELLAGASLMGLIPALALALLTDSWITPALPLTRADAALVATAAIHAVAYAGYVWVVGHGGAVFAAQVSYLVTGTGVLWSMLILGERYSLWVWGALAVVFLGLFLVQPRPARRDDSVLALPMGEGNIALHDMQDH</sequence>
<evidence type="ECO:0000256" key="3">
    <source>
        <dbReference type="ARBA" id="ARBA00022989"/>
    </source>
</evidence>
<accession>A0ABT2ZTL7</accession>
<evidence type="ECO:0000256" key="2">
    <source>
        <dbReference type="ARBA" id="ARBA00022692"/>
    </source>
</evidence>
<feature type="domain" description="EamA" evidence="6">
    <location>
        <begin position="7"/>
        <end position="139"/>
    </location>
</feature>
<dbReference type="PANTHER" id="PTHR32322:SF9">
    <property type="entry name" value="AMINO-ACID METABOLITE EFFLUX PUMP-RELATED"/>
    <property type="match status" value="1"/>
</dbReference>
<feature type="transmembrane region" description="Helical" evidence="5">
    <location>
        <begin position="149"/>
        <end position="166"/>
    </location>
</feature>
<keyword evidence="2 5" id="KW-0812">Transmembrane</keyword>
<evidence type="ECO:0000313" key="7">
    <source>
        <dbReference type="EMBL" id="MCV2874502.1"/>
    </source>
</evidence>
<dbReference type="Proteomes" id="UP001652564">
    <property type="component" value="Unassembled WGS sequence"/>
</dbReference>
<dbReference type="InterPro" id="IPR050638">
    <property type="entry name" value="AA-Vitamin_Transporters"/>
</dbReference>
<evidence type="ECO:0000256" key="5">
    <source>
        <dbReference type="SAM" id="Phobius"/>
    </source>
</evidence>
<evidence type="ECO:0000259" key="6">
    <source>
        <dbReference type="Pfam" id="PF00892"/>
    </source>
</evidence>
<gene>
    <name evidence="7" type="ORF">OEZ71_19560</name>
</gene>
<proteinExistence type="predicted"/>
<evidence type="ECO:0000256" key="1">
    <source>
        <dbReference type="ARBA" id="ARBA00004141"/>
    </source>
</evidence>
<feature type="transmembrane region" description="Helical" evidence="5">
    <location>
        <begin position="67"/>
        <end position="88"/>
    </location>
</feature>